<proteinExistence type="predicted"/>
<feature type="compositionally biased region" description="Basic and acidic residues" evidence="2">
    <location>
        <begin position="10"/>
        <end position="20"/>
    </location>
</feature>
<reference evidence="3 4" key="1">
    <citation type="submission" date="2019-03" db="EMBL/GenBank/DDBJ databases">
        <title>Sequencing 25 genomes of Wallemia mellicola.</title>
        <authorList>
            <person name="Gostincar C."/>
        </authorList>
    </citation>
    <scope>NUCLEOTIDE SEQUENCE [LARGE SCALE GENOMIC DNA]</scope>
    <source>
        <strain evidence="3 4">EXF-8738</strain>
    </source>
</reference>
<protein>
    <submittedName>
        <fullName evidence="3">Uncharacterized protein</fullName>
    </submittedName>
</protein>
<accession>A0A4T0LTW9</accession>
<evidence type="ECO:0000256" key="1">
    <source>
        <dbReference type="SAM" id="Coils"/>
    </source>
</evidence>
<feature type="region of interest" description="Disordered" evidence="2">
    <location>
        <begin position="180"/>
        <end position="209"/>
    </location>
</feature>
<keyword evidence="1" id="KW-0175">Coiled coil</keyword>
<dbReference type="Proteomes" id="UP000305647">
    <property type="component" value="Unassembled WGS sequence"/>
</dbReference>
<sequence length="209" mass="24624">MEPSTSAKVPEQHEEEREQQQFRSYPGKVVVHGRATERAKITSKYKRAYLIVRERWNEAQHETVEIKDKIKKAQSALTEVNNENDVLLEALMKCDPELAQKYLLDCQHQQQQQQHQDQHFIEQTSHIPQDPQYLRNEAEQLPVNTIQHDRFAHILNQEPEKPHNTMNPFEQEQLHYSLQVQPTVNNSKRSIDDIISSSDINEEAKRQRS</sequence>
<gene>
    <name evidence="3" type="ORF">E3Q10_03082</name>
</gene>
<comment type="caution">
    <text evidence="3">The sequence shown here is derived from an EMBL/GenBank/DDBJ whole genome shotgun (WGS) entry which is preliminary data.</text>
</comment>
<dbReference type="EMBL" id="SPRO01000037">
    <property type="protein sequence ID" value="TIC28573.1"/>
    <property type="molecule type" value="Genomic_DNA"/>
</dbReference>
<evidence type="ECO:0000256" key="2">
    <source>
        <dbReference type="SAM" id="MobiDB-lite"/>
    </source>
</evidence>
<name>A0A4T0LTW9_9BASI</name>
<evidence type="ECO:0000313" key="4">
    <source>
        <dbReference type="Proteomes" id="UP000305647"/>
    </source>
</evidence>
<feature type="coiled-coil region" evidence="1">
    <location>
        <begin position="63"/>
        <end position="90"/>
    </location>
</feature>
<feature type="region of interest" description="Disordered" evidence="2">
    <location>
        <begin position="1"/>
        <end position="23"/>
    </location>
</feature>
<organism evidence="3 4">
    <name type="scientific">Wallemia mellicola</name>
    <dbReference type="NCBI Taxonomy" id="1708541"/>
    <lineage>
        <taxon>Eukaryota</taxon>
        <taxon>Fungi</taxon>
        <taxon>Dikarya</taxon>
        <taxon>Basidiomycota</taxon>
        <taxon>Wallemiomycotina</taxon>
        <taxon>Wallemiomycetes</taxon>
        <taxon>Wallemiales</taxon>
        <taxon>Wallemiaceae</taxon>
        <taxon>Wallemia</taxon>
    </lineage>
</organism>
<evidence type="ECO:0000313" key="3">
    <source>
        <dbReference type="EMBL" id="TIC28573.1"/>
    </source>
</evidence>
<dbReference type="AlphaFoldDB" id="A0A4T0LTW9"/>